<evidence type="ECO:0000313" key="11">
    <source>
        <dbReference type="Proteomes" id="UP000196778"/>
    </source>
</evidence>
<keyword evidence="3" id="KW-0813">Transport</keyword>
<feature type="domain" description="ABC transporter" evidence="9">
    <location>
        <begin position="296"/>
        <end position="532"/>
    </location>
</feature>
<evidence type="ECO:0000256" key="7">
    <source>
        <dbReference type="ARBA" id="ARBA00023136"/>
    </source>
</evidence>
<dbReference type="OrthoDB" id="4008250at2"/>
<dbReference type="AlphaFoldDB" id="A0A1R4JEB3"/>
<evidence type="ECO:0000256" key="8">
    <source>
        <dbReference type="SAM" id="MobiDB-lite"/>
    </source>
</evidence>
<dbReference type="InterPro" id="IPR003593">
    <property type="entry name" value="AAA+_ATPase"/>
</dbReference>
<keyword evidence="5" id="KW-0547">Nucleotide-binding</keyword>
<dbReference type="SMART" id="SM00382">
    <property type="entry name" value="AAA"/>
    <property type="match status" value="2"/>
</dbReference>
<dbReference type="GO" id="GO:0005886">
    <property type="term" value="C:plasma membrane"/>
    <property type="evidence" value="ECO:0007669"/>
    <property type="project" value="UniProtKB-SubCell"/>
</dbReference>
<dbReference type="GO" id="GO:0016887">
    <property type="term" value="F:ATP hydrolysis activity"/>
    <property type="evidence" value="ECO:0007669"/>
    <property type="project" value="InterPro"/>
</dbReference>
<evidence type="ECO:0000256" key="5">
    <source>
        <dbReference type="ARBA" id="ARBA00022741"/>
    </source>
</evidence>
<evidence type="ECO:0000313" key="10">
    <source>
        <dbReference type="EMBL" id="SJN30083.1"/>
    </source>
</evidence>
<keyword evidence="6" id="KW-0067">ATP-binding</keyword>
<feature type="domain" description="ABC transporter" evidence="9">
    <location>
        <begin position="31"/>
        <end position="276"/>
    </location>
</feature>
<accession>A0A1R4JEB3</accession>
<dbReference type="SUPFAM" id="SSF52540">
    <property type="entry name" value="P-loop containing nucleoside triphosphate hydrolases"/>
    <property type="match status" value="2"/>
</dbReference>
<dbReference type="InterPro" id="IPR003439">
    <property type="entry name" value="ABC_transporter-like_ATP-bd"/>
</dbReference>
<comment type="subcellular location">
    <subcellularLocation>
        <location evidence="1">Cell membrane</location>
        <topology evidence="1">Peripheral membrane protein</topology>
    </subcellularLocation>
</comment>
<evidence type="ECO:0000256" key="3">
    <source>
        <dbReference type="ARBA" id="ARBA00022448"/>
    </source>
</evidence>
<proteinExistence type="inferred from homology"/>
<gene>
    <name evidence="10" type="ORF">FM119_06960</name>
</gene>
<dbReference type="PROSITE" id="PS00211">
    <property type="entry name" value="ABC_TRANSPORTER_1"/>
    <property type="match status" value="2"/>
</dbReference>
<dbReference type="Proteomes" id="UP000196778">
    <property type="component" value="Unassembled WGS sequence"/>
</dbReference>
<name>A0A1R4JEB3_9MICO</name>
<dbReference type="InterPro" id="IPR027417">
    <property type="entry name" value="P-loop_NTPase"/>
</dbReference>
<dbReference type="PROSITE" id="PS50893">
    <property type="entry name" value="ABC_TRANSPORTER_2"/>
    <property type="match status" value="2"/>
</dbReference>
<keyword evidence="7" id="KW-0472">Membrane</keyword>
<organism evidence="10 11">
    <name type="scientific">Mycetocola reblochoni REB411</name>
    <dbReference type="NCBI Taxonomy" id="1255698"/>
    <lineage>
        <taxon>Bacteria</taxon>
        <taxon>Bacillati</taxon>
        <taxon>Actinomycetota</taxon>
        <taxon>Actinomycetes</taxon>
        <taxon>Micrococcales</taxon>
        <taxon>Microbacteriaceae</taxon>
        <taxon>Mycetocola</taxon>
    </lineage>
</organism>
<dbReference type="CDD" id="cd03257">
    <property type="entry name" value="ABC_NikE_OppD_transporters"/>
    <property type="match status" value="1"/>
</dbReference>
<dbReference type="Pfam" id="PF00005">
    <property type="entry name" value="ABC_tran"/>
    <property type="match status" value="2"/>
</dbReference>
<dbReference type="PANTHER" id="PTHR43297:SF2">
    <property type="entry name" value="DIPEPTIDE TRANSPORT ATP-BINDING PROTEIN DPPD"/>
    <property type="match status" value="1"/>
</dbReference>
<sequence>MIGRRRRSARVRDDALTTDTETAPEPARIVLELRGVTARGPVGELLVDDADLVVERGRCLGVVGSSGSGKSLLVRAAIGLPPEGVHYRRRRWRIAGTALEGASDRVLSGLRGRTIAYIGQDALGGLDPLRPIGRELADVLRLHGREGDATPERLLAELARLGLHGDDTLLERRSGSLSGGQRQRVLLAAALLARPEVIIADEATTALDTVSQRQVLDALAAAMAEGTAVVLVSHDLAVVAELADRVAVMERGRVVETGSTRRVLEEPRRATTRALLRAAGAARLAPPAAEPSRPVLEATGLTARHTHGGVATIHDLSLTLDHGRTLGLVGASGSGKSTLARILLGLMPVEQGTVTLDGHRWVPAPERDRRPYRRRVAAIAQDPVSTFDPRLTVGRLLSAAIPGRDPGHRRASRLLDEVALPPELASAHPARLSGGQRQRVAIACALAGDPEVLICDEAVTALDATVREGVLTLLADIQTRTGMAILLIGHDLSVVRRLAHEIAVLDEGRIVDRHPVERFDEDASHGATRRLLAAEPRPLRRGAAG</sequence>
<dbReference type="GO" id="GO:0005524">
    <property type="term" value="F:ATP binding"/>
    <property type="evidence" value="ECO:0007669"/>
    <property type="project" value="UniProtKB-KW"/>
</dbReference>
<keyword evidence="4" id="KW-1003">Cell membrane</keyword>
<dbReference type="InterPro" id="IPR017871">
    <property type="entry name" value="ABC_transporter-like_CS"/>
</dbReference>
<protein>
    <submittedName>
        <fullName evidence="10">Oligopeptide transport system permease protein OppB (TC 3.A.1.5.1)</fullName>
    </submittedName>
</protein>
<dbReference type="EMBL" id="FUKR01000036">
    <property type="protein sequence ID" value="SJN30083.1"/>
    <property type="molecule type" value="Genomic_DNA"/>
</dbReference>
<dbReference type="RefSeq" id="WP_087136951.1">
    <property type="nucleotide sequence ID" value="NZ_FUKR01000036.1"/>
</dbReference>
<evidence type="ECO:0000256" key="1">
    <source>
        <dbReference type="ARBA" id="ARBA00004202"/>
    </source>
</evidence>
<reference evidence="11" key="1">
    <citation type="submission" date="2017-02" db="EMBL/GenBank/DDBJ databases">
        <authorList>
            <person name="Dridi B."/>
        </authorList>
    </citation>
    <scope>NUCLEOTIDE SEQUENCE [LARGE SCALE GENOMIC DNA]</scope>
    <source>
        <strain evidence="11">EB411</strain>
    </source>
</reference>
<evidence type="ECO:0000259" key="9">
    <source>
        <dbReference type="PROSITE" id="PS50893"/>
    </source>
</evidence>
<dbReference type="Gene3D" id="3.40.50.300">
    <property type="entry name" value="P-loop containing nucleotide triphosphate hydrolases"/>
    <property type="match status" value="2"/>
</dbReference>
<dbReference type="PANTHER" id="PTHR43297">
    <property type="entry name" value="OLIGOPEPTIDE TRANSPORT ATP-BINDING PROTEIN APPD"/>
    <property type="match status" value="1"/>
</dbReference>
<comment type="similarity">
    <text evidence="2">Belongs to the ABC transporter superfamily.</text>
</comment>
<evidence type="ECO:0000256" key="4">
    <source>
        <dbReference type="ARBA" id="ARBA00022475"/>
    </source>
</evidence>
<evidence type="ECO:0000256" key="2">
    <source>
        <dbReference type="ARBA" id="ARBA00005417"/>
    </source>
</evidence>
<evidence type="ECO:0000256" key="6">
    <source>
        <dbReference type="ARBA" id="ARBA00022840"/>
    </source>
</evidence>
<feature type="region of interest" description="Disordered" evidence="8">
    <location>
        <begin position="1"/>
        <end position="21"/>
    </location>
</feature>
<keyword evidence="11" id="KW-1185">Reference proteome</keyword>
<dbReference type="InterPro" id="IPR050388">
    <property type="entry name" value="ABC_Ni/Peptide_Import"/>
</dbReference>